<name>A0ABS5ZTT7_9PROT</name>
<dbReference type="SMART" id="SM01040">
    <property type="entry name" value="Bro-N"/>
    <property type="match status" value="1"/>
</dbReference>
<dbReference type="Proteomes" id="UP001197028">
    <property type="component" value="Unassembled WGS sequence"/>
</dbReference>
<gene>
    <name evidence="2" type="ORF">HJG40_14960</name>
</gene>
<dbReference type="Pfam" id="PF02498">
    <property type="entry name" value="Bro-N"/>
    <property type="match status" value="1"/>
</dbReference>
<reference evidence="2 3" key="1">
    <citation type="journal article" date="2021" name="ISME J.">
        <title>Genomic evolution of the class Acidithiobacillia: deep-branching Proteobacteria living in extreme acidic conditions.</title>
        <authorList>
            <person name="Moya-Beltran A."/>
            <person name="Beard S."/>
            <person name="Rojas-Villalobos C."/>
            <person name="Issotta F."/>
            <person name="Gallardo Y."/>
            <person name="Ulloa R."/>
            <person name="Giaveno A."/>
            <person name="Degli Esposti M."/>
            <person name="Johnson D.B."/>
            <person name="Quatrini R."/>
        </authorList>
    </citation>
    <scope>NUCLEOTIDE SEQUENCE [LARGE SCALE GENOMIC DNA]</scope>
    <source>
        <strain evidence="2 3">ATCC 19703</strain>
    </source>
</reference>
<proteinExistence type="predicted"/>
<organism evidence="2 3">
    <name type="scientific">Acidithiobacillus concretivorus</name>
    <dbReference type="NCBI Taxonomy" id="3063952"/>
    <lineage>
        <taxon>Bacteria</taxon>
        <taxon>Pseudomonadati</taxon>
        <taxon>Pseudomonadota</taxon>
        <taxon>Acidithiobacillia</taxon>
        <taxon>Acidithiobacillales</taxon>
        <taxon>Acidithiobacillaceae</taxon>
        <taxon>Acidithiobacillus</taxon>
    </lineage>
</organism>
<dbReference type="EMBL" id="JABELD010000193">
    <property type="protein sequence ID" value="MBU2740049.1"/>
    <property type="molecule type" value="Genomic_DNA"/>
</dbReference>
<evidence type="ECO:0000313" key="3">
    <source>
        <dbReference type="Proteomes" id="UP001197028"/>
    </source>
</evidence>
<accession>A0ABS5ZTT7</accession>
<dbReference type="PROSITE" id="PS51750">
    <property type="entry name" value="BRO_N"/>
    <property type="match status" value="1"/>
</dbReference>
<dbReference type="RefSeq" id="WP_215864899.1">
    <property type="nucleotide sequence ID" value="NZ_JABELD010000193.1"/>
</dbReference>
<dbReference type="InterPro" id="IPR003497">
    <property type="entry name" value="BRO_N_domain"/>
</dbReference>
<comment type="caution">
    <text evidence="2">The sequence shown here is derived from an EMBL/GenBank/DDBJ whole genome shotgun (WGS) entry which is preliminary data.</text>
</comment>
<dbReference type="PANTHER" id="PTHR36180:SF2">
    <property type="entry name" value="BRO FAMILY PROTEIN"/>
    <property type="match status" value="1"/>
</dbReference>
<dbReference type="PANTHER" id="PTHR36180">
    <property type="entry name" value="DNA-BINDING PROTEIN-RELATED-RELATED"/>
    <property type="match status" value="1"/>
</dbReference>
<evidence type="ECO:0000259" key="1">
    <source>
        <dbReference type="PROSITE" id="PS51750"/>
    </source>
</evidence>
<keyword evidence="3" id="KW-1185">Reference proteome</keyword>
<protein>
    <recommendedName>
        <fullName evidence="1">Bro-N domain-containing protein</fullName>
    </recommendedName>
</protein>
<sequence length="195" mass="21590">MSPKKSDSAPTVFLFQSTEVRTVDRDGQIWFVAGDIAKVLGYRDAINMTRVLDDDEADTHIMSTRSENGTIQSREVTIISESGLFHALLKSRKREAKPFRRWITQEVLPEIRRTGGYTPSVSPSPALPGSPGSKMLLTLCQDGRYEMKPLAQGAMVATVGEIVEYLEKHGYLLVRRVSGDERLVFEEAGKDAGTG</sequence>
<evidence type="ECO:0000313" key="2">
    <source>
        <dbReference type="EMBL" id="MBU2740049.1"/>
    </source>
</evidence>
<feature type="domain" description="Bro-N" evidence="1">
    <location>
        <begin position="5"/>
        <end position="115"/>
    </location>
</feature>